<dbReference type="RefSeq" id="WP_042002347.1">
    <property type="nucleotide sequence ID" value="NZ_CP022382.1"/>
</dbReference>
<dbReference type="Proteomes" id="UP000044026">
    <property type="component" value="Unassembled WGS sequence"/>
</dbReference>
<name>A0A0B7HV43_9FLAO</name>
<dbReference type="GeneID" id="69580625"/>
<sequence>MMNIIKEVEVNNYPEDNTPVINVFDNGTSFLLFEEFPMDEEENYFSEEESDNFEQILSELIGVKVAQEDRGCFVLMTNDLQKIQQVKDYLEGKKVVKNKVRKNLRAREIDAIIKEQTEAFFKQEGFKYVKKSIGYVKKTKDYHISYGFVHCEYHPEYMYDIVLFVQLTEVEKIFGKIDGFGILGHTFVFELSYFLDIEYWFNYNPKWRIRTEEDIPAFSQALIDSYTKYVKDFIPFITQPENMLNFLLEQIATGARYANDENVFIRALILMKLLNYPIEEIQKRLAEFKSKLANYREDLKQRYYKQMDDVVAGNWYE</sequence>
<reference evidence="1 2" key="1">
    <citation type="submission" date="2015-01" db="EMBL/GenBank/DDBJ databases">
        <authorList>
            <person name="Xiang T."/>
            <person name="Song Y."/>
            <person name="Huang L."/>
            <person name="Wang B."/>
            <person name="Wu P."/>
        </authorList>
    </citation>
    <scope>NUCLEOTIDE SEQUENCE [LARGE SCALE GENOMIC DNA]</scope>
    <source>
        <strain evidence="1 2">Cc12</strain>
    </source>
</reference>
<protein>
    <submittedName>
        <fullName evidence="1">Uncharacterized protein</fullName>
    </submittedName>
</protein>
<evidence type="ECO:0000313" key="2">
    <source>
        <dbReference type="Proteomes" id="UP000044026"/>
    </source>
</evidence>
<evidence type="ECO:0000313" key="1">
    <source>
        <dbReference type="EMBL" id="CEN41757.1"/>
    </source>
</evidence>
<proteinExistence type="predicted"/>
<organism evidence="1 2">
    <name type="scientific">Capnocytophaga canimorsus</name>
    <dbReference type="NCBI Taxonomy" id="28188"/>
    <lineage>
        <taxon>Bacteria</taxon>
        <taxon>Pseudomonadati</taxon>
        <taxon>Bacteroidota</taxon>
        <taxon>Flavobacteriia</taxon>
        <taxon>Flavobacteriales</taxon>
        <taxon>Flavobacteriaceae</taxon>
        <taxon>Capnocytophaga</taxon>
    </lineage>
</organism>
<dbReference type="AlphaFoldDB" id="A0A0B7HV43"/>
<gene>
    <name evidence="1" type="ORF">CCAN12_810184</name>
</gene>
<accession>A0A0B7HV43</accession>
<dbReference type="EMBL" id="CDOE01000080">
    <property type="protein sequence ID" value="CEN41757.1"/>
    <property type="molecule type" value="Genomic_DNA"/>
</dbReference>